<dbReference type="GO" id="GO:0008270">
    <property type="term" value="F:zinc ion binding"/>
    <property type="evidence" value="ECO:0007669"/>
    <property type="project" value="UniProtKB-KW"/>
</dbReference>
<keyword evidence="5" id="KW-0862">Zinc</keyword>
<dbReference type="InterPro" id="IPR013087">
    <property type="entry name" value="Znf_C2H2_type"/>
</dbReference>
<reference evidence="9" key="2">
    <citation type="submission" date="2020-06" db="EMBL/GenBank/DDBJ databases">
        <authorList>
            <person name="Sheffer M."/>
        </authorList>
    </citation>
    <scope>NUCLEOTIDE SEQUENCE</scope>
</reference>
<evidence type="ECO:0000256" key="2">
    <source>
        <dbReference type="ARBA" id="ARBA00022723"/>
    </source>
</evidence>
<dbReference type="InterPro" id="IPR050331">
    <property type="entry name" value="Zinc_finger"/>
</dbReference>
<keyword evidence="4 7" id="KW-0863">Zinc-finger</keyword>
<dbReference type="FunFam" id="3.30.160.60:FF:001840">
    <property type="entry name" value="Paternally-expressed gene 3 protein"/>
    <property type="match status" value="1"/>
</dbReference>
<dbReference type="PROSITE" id="PS50157">
    <property type="entry name" value="ZINC_FINGER_C2H2_2"/>
    <property type="match status" value="5"/>
</dbReference>
<protein>
    <submittedName>
        <fullName evidence="9">Zinc finger protein 473 like protein</fullName>
    </submittedName>
</protein>
<dbReference type="GO" id="GO:0005634">
    <property type="term" value="C:nucleus"/>
    <property type="evidence" value="ECO:0007669"/>
    <property type="project" value="UniProtKB-SubCell"/>
</dbReference>
<dbReference type="GO" id="GO:0006355">
    <property type="term" value="P:regulation of DNA-templated transcription"/>
    <property type="evidence" value="ECO:0007669"/>
    <property type="project" value="UniProtKB-ARBA"/>
</dbReference>
<dbReference type="SMART" id="SM00355">
    <property type="entry name" value="ZnF_C2H2"/>
    <property type="match status" value="5"/>
</dbReference>
<evidence type="ECO:0000256" key="3">
    <source>
        <dbReference type="ARBA" id="ARBA00022737"/>
    </source>
</evidence>
<evidence type="ECO:0000256" key="1">
    <source>
        <dbReference type="ARBA" id="ARBA00004123"/>
    </source>
</evidence>
<dbReference type="PROSITE" id="PS00028">
    <property type="entry name" value="ZINC_FINGER_C2H2_1"/>
    <property type="match status" value="4"/>
</dbReference>
<dbReference type="AlphaFoldDB" id="A0A8T0FCP2"/>
<dbReference type="Pfam" id="PF00096">
    <property type="entry name" value="zf-C2H2"/>
    <property type="match status" value="4"/>
</dbReference>
<evidence type="ECO:0000313" key="10">
    <source>
        <dbReference type="Proteomes" id="UP000807504"/>
    </source>
</evidence>
<gene>
    <name evidence="9" type="ORF">HNY73_009627</name>
</gene>
<reference evidence="9" key="1">
    <citation type="journal article" date="2020" name="bioRxiv">
        <title>Chromosome-level reference genome of the European wasp spider Argiope bruennichi: a resource for studies on range expansion and evolutionary adaptation.</title>
        <authorList>
            <person name="Sheffer M.M."/>
            <person name="Hoppe A."/>
            <person name="Krehenwinkel H."/>
            <person name="Uhl G."/>
            <person name="Kuss A.W."/>
            <person name="Jensen L."/>
            <person name="Jensen C."/>
            <person name="Gillespie R.G."/>
            <person name="Hoff K.J."/>
            <person name="Prost S."/>
        </authorList>
    </citation>
    <scope>NUCLEOTIDE SEQUENCE</scope>
</reference>
<feature type="domain" description="C2H2-type" evidence="8">
    <location>
        <begin position="154"/>
        <end position="181"/>
    </location>
</feature>
<dbReference type="InterPro" id="IPR036236">
    <property type="entry name" value="Znf_C2H2_sf"/>
</dbReference>
<accession>A0A8T0FCP2</accession>
<evidence type="ECO:0000313" key="9">
    <source>
        <dbReference type="EMBL" id="KAF8788092.1"/>
    </source>
</evidence>
<dbReference type="Proteomes" id="UP000807504">
    <property type="component" value="Unassembled WGS sequence"/>
</dbReference>
<evidence type="ECO:0000256" key="5">
    <source>
        <dbReference type="ARBA" id="ARBA00022833"/>
    </source>
</evidence>
<keyword evidence="3" id="KW-0677">Repeat</keyword>
<dbReference type="PANTHER" id="PTHR16515:SF49">
    <property type="entry name" value="GASTRULA ZINC FINGER PROTEIN XLCGF49.1-LIKE-RELATED"/>
    <property type="match status" value="1"/>
</dbReference>
<dbReference type="EMBL" id="JABXBU010000015">
    <property type="protein sequence ID" value="KAF8788092.1"/>
    <property type="molecule type" value="Genomic_DNA"/>
</dbReference>
<proteinExistence type="predicted"/>
<feature type="domain" description="C2H2-type" evidence="8">
    <location>
        <begin position="238"/>
        <end position="265"/>
    </location>
</feature>
<keyword evidence="2" id="KW-0479">Metal-binding</keyword>
<dbReference type="SUPFAM" id="SSF57667">
    <property type="entry name" value="beta-beta-alpha zinc fingers"/>
    <property type="match status" value="3"/>
</dbReference>
<comment type="caution">
    <text evidence="9">The sequence shown here is derived from an EMBL/GenBank/DDBJ whole genome shotgun (WGS) entry which is preliminary data.</text>
</comment>
<dbReference type="FunFam" id="3.30.160.60:FF:000624">
    <property type="entry name" value="zinc finger protein 697"/>
    <property type="match status" value="1"/>
</dbReference>
<evidence type="ECO:0000256" key="4">
    <source>
        <dbReference type="ARBA" id="ARBA00022771"/>
    </source>
</evidence>
<name>A0A8T0FCP2_ARGBR</name>
<feature type="domain" description="C2H2-type" evidence="8">
    <location>
        <begin position="266"/>
        <end position="289"/>
    </location>
</feature>
<sequence length="289" mass="33144">MAELRCLNCNEPFDREQGHRCLNSPWSLEIANANKILQDIEDELYPDENEFITSGSDPLSELSKFCIEIFNRISDPCTDSSLPKEVTFETDQHNHSSAISILENSETYDKQSISNVHAVPGPSRLPLSENKGSGCKVEFQTKRYKAGPTNVNPLTFQVCQKVFKEKCILKRHMQIHGGEKKHRCDFCGKSFHVKTNLKAHVRTHTGEKPFSCVDCGMRFRKNYHLKRHLISHGGRKPYKCDICGKSYAEKYNLKMHVMSHTGEKRFTCKVCGKGYILKSHLKQHMNNHK</sequence>
<feature type="domain" description="C2H2-type" evidence="8">
    <location>
        <begin position="210"/>
        <end position="237"/>
    </location>
</feature>
<evidence type="ECO:0000259" key="8">
    <source>
        <dbReference type="PROSITE" id="PS50157"/>
    </source>
</evidence>
<evidence type="ECO:0000256" key="7">
    <source>
        <dbReference type="PROSITE-ProRule" id="PRU00042"/>
    </source>
</evidence>
<dbReference type="Gene3D" id="3.30.160.60">
    <property type="entry name" value="Classic Zinc Finger"/>
    <property type="match status" value="5"/>
</dbReference>
<comment type="subcellular location">
    <subcellularLocation>
        <location evidence="1">Nucleus</location>
    </subcellularLocation>
</comment>
<dbReference type="FunFam" id="3.30.160.60:FF:001818">
    <property type="entry name" value="GDNF-inducible zinc finger protein 1 isoform X1"/>
    <property type="match status" value="1"/>
</dbReference>
<keyword evidence="6" id="KW-0539">Nucleus</keyword>
<keyword evidence="10" id="KW-1185">Reference proteome</keyword>
<evidence type="ECO:0000256" key="6">
    <source>
        <dbReference type="ARBA" id="ARBA00023242"/>
    </source>
</evidence>
<organism evidence="9 10">
    <name type="scientific">Argiope bruennichi</name>
    <name type="common">Wasp spider</name>
    <name type="synonym">Aranea bruennichi</name>
    <dbReference type="NCBI Taxonomy" id="94029"/>
    <lineage>
        <taxon>Eukaryota</taxon>
        <taxon>Metazoa</taxon>
        <taxon>Ecdysozoa</taxon>
        <taxon>Arthropoda</taxon>
        <taxon>Chelicerata</taxon>
        <taxon>Arachnida</taxon>
        <taxon>Araneae</taxon>
        <taxon>Araneomorphae</taxon>
        <taxon>Entelegynae</taxon>
        <taxon>Araneoidea</taxon>
        <taxon>Araneidae</taxon>
        <taxon>Argiope</taxon>
    </lineage>
</organism>
<feature type="domain" description="C2H2-type" evidence="8">
    <location>
        <begin position="182"/>
        <end position="209"/>
    </location>
</feature>
<dbReference type="PANTHER" id="PTHR16515">
    <property type="entry name" value="PR DOMAIN ZINC FINGER PROTEIN"/>
    <property type="match status" value="1"/>
</dbReference>
<dbReference type="FunFam" id="3.30.160.60:FF:002343">
    <property type="entry name" value="Zinc finger protein 33A"/>
    <property type="match status" value="1"/>
</dbReference>